<dbReference type="KEGG" id="pth:PTH_0181"/>
<accession>A5D5W2</accession>
<feature type="domain" description="Resolvase/invertase-type recombinase catalytic" evidence="2">
    <location>
        <begin position="31"/>
        <end position="177"/>
    </location>
</feature>
<dbReference type="InterPro" id="IPR006119">
    <property type="entry name" value="Resolv_N"/>
</dbReference>
<dbReference type="Pfam" id="PF07508">
    <property type="entry name" value="Recombinase"/>
    <property type="match status" value="1"/>
</dbReference>
<evidence type="ECO:0000256" key="1">
    <source>
        <dbReference type="SAM" id="Coils"/>
    </source>
</evidence>
<dbReference type="Pfam" id="PF00239">
    <property type="entry name" value="Resolvase"/>
    <property type="match status" value="1"/>
</dbReference>
<evidence type="ECO:0000259" key="3">
    <source>
        <dbReference type="PROSITE" id="PS51737"/>
    </source>
</evidence>
<organism evidence="4 5">
    <name type="scientific">Pelotomaculum thermopropionicum (strain DSM 13744 / JCM 10971 / SI)</name>
    <dbReference type="NCBI Taxonomy" id="370438"/>
    <lineage>
        <taxon>Bacteria</taxon>
        <taxon>Bacillati</taxon>
        <taxon>Bacillota</taxon>
        <taxon>Clostridia</taxon>
        <taxon>Eubacteriales</taxon>
        <taxon>Desulfotomaculaceae</taxon>
        <taxon>Pelotomaculum</taxon>
    </lineage>
</organism>
<dbReference type="AlphaFoldDB" id="A5D5W2"/>
<evidence type="ECO:0000313" key="4">
    <source>
        <dbReference type="EMBL" id="BAF58362.1"/>
    </source>
</evidence>
<dbReference type="Proteomes" id="UP000006556">
    <property type="component" value="Chromosome"/>
</dbReference>
<proteinExistence type="predicted"/>
<dbReference type="SUPFAM" id="SSF53041">
    <property type="entry name" value="Resolvase-like"/>
    <property type="match status" value="1"/>
</dbReference>
<evidence type="ECO:0000259" key="2">
    <source>
        <dbReference type="PROSITE" id="PS51736"/>
    </source>
</evidence>
<reference evidence="5" key="1">
    <citation type="journal article" date="2008" name="Genome Res.">
        <title>The genome of Pelotomaculum thermopropionicum reveals niche-associated evolution in anaerobic microbiota.</title>
        <authorList>
            <person name="Kosaka T."/>
            <person name="Kato S."/>
            <person name="Shimoyama T."/>
            <person name="Ishii S."/>
            <person name="Abe T."/>
            <person name="Watanabe K."/>
        </authorList>
    </citation>
    <scope>NUCLEOTIDE SEQUENCE [LARGE SCALE GENOMIC DNA]</scope>
    <source>
        <strain evidence="5">DSM 13744 / JCM 10971 / SI</strain>
    </source>
</reference>
<dbReference type="SMART" id="SM00857">
    <property type="entry name" value="Resolvase"/>
    <property type="match status" value="1"/>
</dbReference>
<dbReference type="PANTHER" id="PTHR30461">
    <property type="entry name" value="DNA-INVERTASE FROM LAMBDOID PROPHAGE"/>
    <property type="match status" value="1"/>
</dbReference>
<dbReference type="PANTHER" id="PTHR30461:SF23">
    <property type="entry name" value="DNA RECOMBINASE-RELATED"/>
    <property type="match status" value="1"/>
</dbReference>
<gene>
    <name evidence="4" type="primary">PinR</name>
    <name evidence="4" type="ordered locus">PTH_0181</name>
</gene>
<dbReference type="GO" id="GO:0000150">
    <property type="term" value="F:DNA strand exchange activity"/>
    <property type="evidence" value="ECO:0007669"/>
    <property type="project" value="InterPro"/>
</dbReference>
<dbReference type="HOGENOM" id="CLU_010686_18_3_9"/>
<dbReference type="eggNOG" id="COG1961">
    <property type="taxonomic scope" value="Bacteria"/>
</dbReference>
<dbReference type="STRING" id="370438.PTH_0181"/>
<feature type="coiled-coil region" evidence="1">
    <location>
        <begin position="445"/>
        <end position="500"/>
    </location>
</feature>
<name>A5D5W2_PELTS</name>
<dbReference type="PROSITE" id="PS51737">
    <property type="entry name" value="RECOMBINASE_DNA_BIND"/>
    <property type="match status" value="1"/>
</dbReference>
<dbReference type="InterPro" id="IPR050639">
    <property type="entry name" value="SSR_resolvase"/>
</dbReference>
<dbReference type="InterPro" id="IPR036162">
    <property type="entry name" value="Resolvase-like_N_sf"/>
</dbReference>
<dbReference type="Gene3D" id="3.40.50.1390">
    <property type="entry name" value="Resolvase, N-terminal catalytic domain"/>
    <property type="match status" value="1"/>
</dbReference>
<sequence length="531" mass="61932">MDEEYMPAHIQGRKLDVLDDPSKTIDQKGIDVGGYIRISTKKDSQKTSIENQEKLLKQWADVNGYNLYRCYTDVKTGKYMYLRNEVQQMLEDLKEGKIRGVVSKEIARTSRDIMDVLDLKRKIVSLGGFFKAIKENYDSRTDDDEFLLVLYGALAQKEQKTTASRVKVTQLIKAKEGKTNVPLPAFGYMLSEDRQRLVRNPETYPHYRFMVERFINGWGQLKIAKYLNKNGILSRRGCKWSTSAIKTILTNPVYLGVTIYNTTTLIRDHEGKQKRVMRPRDEWIIRYNTHEPLITEEEFKKIQAILQERSEKDCKEWTCERKYLGSTLLRCAVCGGKIYGSRFMSKKKGAGYFYRYICRGVNGNCNSPAKYWDMEKVDWNIRELFRTLFGDKEKLFDYIQKEPGILNEDTSEFLKERDALINKVVHIDRAMKKQQSAFENDAITMDEYKTRLAELRAEKNEALARIGKLDAKLLRHDSVMDRLKKVLNRVSDKIERIHELPTEEVAEYLDAVFESLYLGEDGTIVDVEFKD</sequence>
<feature type="domain" description="Recombinase" evidence="3">
    <location>
        <begin position="185"/>
        <end position="312"/>
    </location>
</feature>
<protein>
    <submittedName>
        <fullName evidence="4">Site-specific recombinases</fullName>
    </submittedName>
</protein>
<dbReference type="GO" id="GO:0003677">
    <property type="term" value="F:DNA binding"/>
    <property type="evidence" value="ECO:0007669"/>
    <property type="project" value="InterPro"/>
</dbReference>
<evidence type="ECO:0000313" key="5">
    <source>
        <dbReference type="Proteomes" id="UP000006556"/>
    </source>
</evidence>
<dbReference type="PROSITE" id="PS51736">
    <property type="entry name" value="RECOMBINASES_3"/>
    <property type="match status" value="1"/>
</dbReference>
<keyword evidence="5" id="KW-1185">Reference proteome</keyword>
<dbReference type="Gene3D" id="3.90.1750.20">
    <property type="entry name" value="Putative Large Serine Recombinase, Chain B, Domain 2"/>
    <property type="match status" value="1"/>
</dbReference>
<dbReference type="InterPro" id="IPR011109">
    <property type="entry name" value="DNA_bind_recombinase_dom"/>
</dbReference>
<dbReference type="EMBL" id="AP009389">
    <property type="protein sequence ID" value="BAF58362.1"/>
    <property type="molecule type" value="Genomic_DNA"/>
</dbReference>
<keyword evidence="1" id="KW-0175">Coiled coil</keyword>
<dbReference type="CDD" id="cd00338">
    <property type="entry name" value="Ser_Recombinase"/>
    <property type="match status" value="1"/>
</dbReference>
<dbReference type="InterPro" id="IPR038109">
    <property type="entry name" value="DNA_bind_recomb_sf"/>
</dbReference>